<feature type="compositionally biased region" description="Polar residues" evidence="3">
    <location>
        <begin position="23"/>
        <end position="32"/>
    </location>
</feature>
<dbReference type="Pfam" id="PF15070">
    <property type="entry name" value="GOLGA2L5"/>
    <property type="match status" value="1"/>
</dbReference>
<dbReference type="PANTHER" id="PTHR10881:SF46">
    <property type="entry name" value="GOLGIN SUBFAMILY A MEMBER 2"/>
    <property type="match status" value="1"/>
</dbReference>
<reference evidence="5" key="2">
    <citation type="submission" date="2021-01" db="UniProtKB">
        <authorList>
            <consortium name="EnsemblMetazoa"/>
        </authorList>
    </citation>
    <scope>IDENTIFICATION</scope>
</reference>
<evidence type="ECO:0000259" key="4">
    <source>
        <dbReference type="Pfam" id="PF15070"/>
    </source>
</evidence>
<feature type="compositionally biased region" description="Basic and acidic residues" evidence="3">
    <location>
        <begin position="65"/>
        <end position="78"/>
    </location>
</feature>
<organism evidence="5 6">
    <name type="scientific">Strongylocentrotus purpuratus</name>
    <name type="common">Purple sea urchin</name>
    <dbReference type="NCBI Taxonomy" id="7668"/>
    <lineage>
        <taxon>Eukaryota</taxon>
        <taxon>Metazoa</taxon>
        <taxon>Echinodermata</taxon>
        <taxon>Eleutherozoa</taxon>
        <taxon>Echinozoa</taxon>
        <taxon>Echinoidea</taxon>
        <taxon>Euechinoidea</taxon>
        <taxon>Echinacea</taxon>
        <taxon>Camarodonta</taxon>
        <taxon>Echinidea</taxon>
        <taxon>Strongylocentrotidae</taxon>
        <taxon>Strongylocentrotus</taxon>
    </lineage>
</organism>
<dbReference type="EnsemblMetazoa" id="XM_030997590">
    <property type="protein sequence ID" value="XP_030853450"/>
    <property type="gene ID" value="LOC582197"/>
</dbReference>
<dbReference type="InterPro" id="IPR043976">
    <property type="entry name" value="GOLGA_cons_dom"/>
</dbReference>
<dbReference type="GO" id="GO:0032580">
    <property type="term" value="C:Golgi cisterna membrane"/>
    <property type="evidence" value="ECO:0000318"/>
    <property type="project" value="GO_Central"/>
</dbReference>
<feature type="compositionally biased region" description="Basic and acidic residues" evidence="3">
    <location>
        <begin position="584"/>
        <end position="597"/>
    </location>
</feature>
<dbReference type="PANTHER" id="PTHR10881">
    <property type="entry name" value="GOLGIN SUBFAMILY A MEMBER-RELATED"/>
    <property type="match status" value="1"/>
</dbReference>
<feature type="region of interest" description="Disordered" evidence="3">
    <location>
        <begin position="875"/>
        <end position="906"/>
    </location>
</feature>
<keyword evidence="6" id="KW-1185">Reference proteome</keyword>
<dbReference type="GO" id="GO:0005801">
    <property type="term" value="C:cis-Golgi network"/>
    <property type="evidence" value="ECO:0000318"/>
    <property type="project" value="GO_Central"/>
</dbReference>
<evidence type="ECO:0000313" key="5">
    <source>
        <dbReference type="EnsemblMetazoa" id="XP_030853450"/>
    </source>
</evidence>
<sequence>MADISREEKLAAARKKLQKFQQKRTPSNTPTGGPSAKSAKTKTGKAKPSSRPESPAPRQVQTEPANKRLADHRARQDEVAASASFISQSPHEKGPNSNGLPSSSKPLSSSESLRQMSQQLNGLVAETALVNGEIGTGTNGMSDLEIRNQELAAEVDHQTQANKRLLLEAEQLKQQCKRLQDSIEKERNEFGHQAHKEQSALKEQLQVHIQTIGILVSEKSDLQSALGQIQAGFKHKTDEVENLASRLQVSRQRVAELERGLASAKNSSTQLTKTSKELDKERDSLKLDVYKLRKTKDELSQQNSELSSQLRAKSTENEQLGQVLGQLQERLNLAELQVQQLTAQTGQSQDTQLTISRLQEEKADTDRKLAQYMQSVEQLTAERQNLHQQYQQHSLQYQDHIQQITAQNESFTKEKIHLLSRQEELQHQINVLEENQAEQMKDDVSVSSVSQEEVIRLEQRLAAMAEEKEAIHSQYQVVVADNANLSRLHEEKEDEVEELGRVLSRFKEESVDKGSLLEGIQSDKATISRAMAQNKQLKIQLEELQTAFVKMSQDNMELTTELQSEQHVGSELGSRLGQQESELEETRSKLEGTERELENAKTQTYELNKQLMQHATLADRAQHFEAQGGVNESLRTDLKQAQEQLQSLSSENSQLRVRIANLESYQPSSSDEADGEGQKMRKEDMVDSLSAAIRQLEMERDHLRQALDDQQEEYKHLLKETDQLRFNSGGSSRAQSPVTQEAYETLELAMEKLQEKFVYEMRVRAELDDRIQELEHVNLQLAGETETIGEYITLYHNQRDIMKRRQDDRERFVTTLAREKEDMEAKLNQLQNLVVQLLQEKQHLHPYAHQSEIKKALSPPQDPRNAFKIEHAEEADEKMEHSNQNDMDWPSSSTESGDGDGSFEDVSLADDHYQTAALPSPEQLPRSEHTAQQIIQLLQEMGSSATSIDRSTILDRDFMPCKYCSDVLLHV</sequence>
<dbReference type="OrthoDB" id="5978643at2759"/>
<feature type="region of interest" description="Disordered" evidence="3">
    <location>
        <begin position="1"/>
        <end position="116"/>
    </location>
</feature>
<feature type="compositionally biased region" description="Low complexity" evidence="3">
    <location>
        <begin position="95"/>
        <end position="110"/>
    </location>
</feature>
<dbReference type="Proteomes" id="UP000007110">
    <property type="component" value="Unassembled WGS sequence"/>
</dbReference>
<accession>A0A7M7T4L3</accession>
<feature type="region of interest" description="Disordered" evidence="3">
    <location>
        <begin position="663"/>
        <end position="683"/>
    </location>
</feature>
<dbReference type="GO" id="GO:0000137">
    <property type="term" value="C:Golgi cis cisterna"/>
    <property type="evidence" value="ECO:0000318"/>
    <property type="project" value="GO_Central"/>
</dbReference>
<feature type="region of interest" description="Disordered" evidence="3">
    <location>
        <begin position="259"/>
        <end position="278"/>
    </location>
</feature>
<dbReference type="InterPro" id="IPR024858">
    <property type="entry name" value="GOLGA"/>
</dbReference>
<feature type="region of interest" description="Disordered" evidence="3">
    <location>
        <begin position="560"/>
        <end position="597"/>
    </location>
</feature>
<feature type="compositionally biased region" description="Polar residues" evidence="3">
    <location>
        <begin position="264"/>
        <end position="273"/>
    </location>
</feature>
<dbReference type="RefSeq" id="XP_030853450.1">
    <property type="nucleotide sequence ID" value="XM_030997590.1"/>
</dbReference>
<evidence type="ECO:0000256" key="3">
    <source>
        <dbReference type="SAM" id="MobiDB-lite"/>
    </source>
</evidence>
<proteinExistence type="predicted"/>
<feature type="compositionally biased region" description="Basic and acidic residues" evidence="3">
    <location>
        <begin position="1"/>
        <end position="11"/>
    </location>
</feature>
<evidence type="ECO:0000256" key="1">
    <source>
        <dbReference type="ARBA" id="ARBA00023054"/>
    </source>
</evidence>
<evidence type="ECO:0000313" key="6">
    <source>
        <dbReference type="Proteomes" id="UP000007110"/>
    </source>
</evidence>
<dbReference type="OMA" id="IQVIIAE"/>
<feature type="compositionally biased region" description="Basic residues" evidence="3">
    <location>
        <begin position="12"/>
        <end position="22"/>
    </location>
</feature>
<protein>
    <recommendedName>
        <fullName evidence="4">Golgin subfamily A conserved domain-containing protein</fullName>
    </recommendedName>
</protein>
<name>A0A7M7T4L3_STRPU</name>
<dbReference type="GO" id="GO:0007030">
    <property type="term" value="P:Golgi organization"/>
    <property type="evidence" value="ECO:0000318"/>
    <property type="project" value="GO_Central"/>
</dbReference>
<evidence type="ECO:0000256" key="2">
    <source>
        <dbReference type="SAM" id="Coils"/>
    </source>
</evidence>
<feature type="coiled-coil region" evidence="2">
    <location>
        <begin position="141"/>
        <end position="189"/>
    </location>
</feature>
<dbReference type="KEGG" id="spu:582197"/>
<dbReference type="AlphaFoldDB" id="A0A7M7T4L3"/>
<feature type="coiled-coil region" evidence="2">
    <location>
        <begin position="813"/>
        <end position="840"/>
    </location>
</feature>
<dbReference type="InParanoid" id="A0A7M7T4L3"/>
<reference evidence="6" key="1">
    <citation type="submission" date="2015-02" db="EMBL/GenBank/DDBJ databases">
        <title>Genome sequencing for Strongylocentrotus purpuratus.</title>
        <authorList>
            <person name="Murali S."/>
            <person name="Liu Y."/>
            <person name="Vee V."/>
            <person name="English A."/>
            <person name="Wang M."/>
            <person name="Skinner E."/>
            <person name="Han Y."/>
            <person name="Muzny D.M."/>
            <person name="Worley K.C."/>
            <person name="Gibbs R.A."/>
        </authorList>
    </citation>
    <scope>NUCLEOTIDE SEQUENCE</scope>
</reference>
<keyword evidence="1 2" id="KW-0175">Coiled coil</keyword>
<feature type="domain" description="Golgin subfamily A conserved" evidence="4">
    <location>
        <begin position="371"/>
        <end position="843"/>
    </location>
</feature>
<dbReference type="GeneID" id="582197"/>